<evidence type="ECO:0000256" key="8">
    <source>
        <dbReference type="ARBA" id="ARBA00023034"/>
    </source>
</evidence>
<evidence type="ECO:0000256" key="10">
    <source>
        <dbReference type="SAM" id="Coils"/>
    </source>
</evidence>
<keyword evidence="7" id="KW-0653">Protein transport</keyword>
<evidence type="ECO:0000256" key="9">
    <source>
        <dbReference type="ARBA" id="ARBA00023136"/>
    </source>
</evidence>
<evidence type="ECO:0000256" key="5">
    <source>
        <dbReference type="ARBA" id="ARBA00022753"/>
    </source>
</evidence>
<dbReference type="GO" id="GO:0006886">
    <property type="term" value="P:intracellular protein transport"/>
    <property type="evidence" value="ECO:0007669"/>
    <property type="project" value="InterPro"/>
</dbReference>
<dbReference type="Pfam" id="PF02883">
    <property type="entry name" value="Alpha_adaptinC2"/>
    <property type="match status" value="1"/>
</dbReference>
<dbReference type="Gene3D" id="1.25.40.90">
    <property type="match status" value="1"/>
</dbReference>
<evidence type="ECO:0000313" key="15">
    <source>
        <dbReference type="Proteomes" id="UP000515135"/>
    </source>
</evidence>
<comment type="subcellular location">
    <subcellularLocation>
        <location evidence="2">Early endosome membrane</location>
        <topology evidence="2">Peripheral membrane protein</topology>
    </subcellularLocation>
    <subcellularLocation>
        <location evidence="1">Golgi apparatus</location>
        <location evidence="1">trans-Golgi network membrane</location>
        <topology evidence="1">Peripheral membrane protein</topology>
    </subcellularLocation>
</comment>
<keyword evidence="5" id="KW-0967">Endosome</keyword>
<feature type="region of interest" description="Disordered" evidence="11">
    <location>
        <begin position="493"/>
        <end position="526"/>
    </location>
</feature>
<dbReference type="InterPro" id="IPR008942">
    <property type="entry name" value="ENTH_VHS"/>
</dbReference>
<name>A0A6P4YA25_BRABE</name>
<sequence length="751" mass="80592">MAASDDGETLETWLNKATSPANRQEDWEYIMGFCDQVNKELEGPQIATRLISHKIQSPQEMEAMQALTVLEACVKNCGRRFHQEIGKFRFLNEMIKLVSPKYLGSKTKPKVKTRVIELLYSWSKGLPHETKVQDAYQMLKKQGIVTEDPKVEDVYEPPPPPRPRNTLFEDEDKAKLLDRLLKSKHPEDLQAANRLIKNMVKEDSDRMERVSRRMNQLEEVNNNVRLLNEMLAHYKPNEASDSEKEVMKELYAQCEKMRPNLFRLASDTPEGDDGIADILRANDDLMRVMQSYQRLVEGVRNGTAEDTAGGEGKQTEQQSGLADLLMLDAGGPRSPTATTTTSAIPPVLPAPPTVSGTAPVAAPQPPTTADLLSSELQGLGLGEAAPASAQTGVLGQPTGAPGQPLVGGIPFMPAPGVGMQPHPVAPASNYSAFGQAPPANVPMSMPGAPPTTMMAPMGSQPPFTAASSGVFQQNTMAMPMATATPTAMMNTVPTPGLVQPQSSTGLLGDLGVQGQTQGQGQGQEKPAVVEGAFSDLDVLGKSLQERGLKPSVQASQPVSEPPKQSLNQLLAQKQQPGSPAPGGEAAPPVPTPQVAGPGAPSPQPASPATAEVLSLQDVFVPIESVQPGSVGPLTICQKDNMQIVLHFARDTAPGRPDVHVMVVSITSNATERIQSIVFQAAVPKVMRVKLQPPSATDLPGYNPILPQAAITQVMLLANPNKVPVRLKYKLSYMCNEQQRTAVGEVSNFPNL</sequence>
<keyword evidence="9" id="KW-0472">Membrane</keyword>
<accession>A0A6P4YA25</accession>
<evidence type="ECO:0000259" key="14">
    <source>
        <dbReference type="PROSITE" id="PS50909"/>
    </source>
</evidence>
<dbReference type="Pfam" id="PF03127">
    <property type="entry name" value="GAT"/>
    <property type="match status" value="1"/>
</dbReference>
<feature type="compositionally biased region" description="Low complexity" evidence="11">
    <location>
        <begin position="328"/>
        <end position="345"/>
    </location>
</feature>
<dbReference type="Gene3D" id="1.20.58.160">
    <property type="match status" value="1"/>
</dbReference>
<feature type="domain" description="VHS" evidence="12">
    <location>
        <begin position="17"/>
        <end position="147"/>
    </location>
</feature>
<dbReference type="FunFam" id="1.20.5.170:FF:000023">
    <property type="entry name" value="ADP-ribosylation factor-binding protein GGA3 isoform X1"/>
    <property type="match status" value="1"/>
</dbReference>
<evidence type="ECO:0000256" key="7">
    <source>
        <dbReference type="ARBA" id="ARBA00022927"/>
    </source>
</evidence>
<dbReference type="PROSITE" id="PS50909">
    <property type="entry name" value="GAT"/>
    <property type="match status" value="1"/>
</dbReference>
<keyword evidence="6" id="KW-0832">Ubl conjugation</keyword>
<dbReference type="InterPro" id="IPR027422">
    <property type="entry name" value="GGA1-3"/>
</dbReference>
<evidence type="ECO:0000256" key="1">
    <source>
        <dbReference type="ARBA" id="ARBA00004150"/>
    </source>
</evidence>
<feature type="compositionally biased region" description="Low complexity" evidence="11">
    <location>
        <begin position="581"/>
        <end position="598"/>
    </location>
</feature>
<dbReference type="InterPro" id="IPR004152">
    <property type="entry name" value="GAT_dom"/>
</dbReference>
<dbReference type="GO" id="GO:0043130">
    <property type="term" value="F:ubiquitin binding"/>
    <property type="evidence" value="ECO:0007669"/>
    <property type="project" value="InterPro"/>
</dbReference>
<dbReference type="PANTHER" id="PTHR45905">
    <property type="entry name" value="GOLGI-LOCALIZED, GAMMA-ADAPTIN EAR CONTAINING, ARF BINDING PROTEIN"/>
    <property type="match status" value="1"/>
</dbReference>
<dbReference type="GeneID" id="109463339"/>
<dbReference type="SMART" id="SM00809">
    <property type="entry name" value="Alpha_adaptinC2"/>
    <property type="match status" value="1"/>
</dbReference>
<evidence type="ECO:0000313" key="16">
    <source>
        <dbReference type="RefSeq" id="XP_019615672.1"/>
    </source>
</evidence>
<comment type="similarity">
    <text evidence="3">Belongs to the GGA protein family.</text>
</comment>
<dbReference type="SUPFAM" id="SSF48464">
    <property type="entry name" value="ENTH/VHS domain"/>
    <property type="match status" value="1"/>
</dbReference>
<dbReference type="GO" id="GO:0031267">
    <property type="term" value="F:small GTPase binding"/>
    <property type="evidence" value="ECO:0007669"/>
    <property type="project" value="InterPro"/>
</dbReference>
<dbReference type="GO" id="GO:0031901">
    <property type="term" value="C:early endosome membrane"/>
    <property type="evidence" value="ECO:0007669"/>
    <property type="project" value="UniProtKB-SubCell"/>
</dbReference>
<dbReference type="InterPro" id="IPR038425">
    <property type="entry name" value="GAT_sf"/>
</dbReference>
<keyword evidence="15" id="KW-1185">Reference proteome</keyword>
<keyword evidence="4" id="KW-0813">Transport</keyword>
<feature type="domain" description="GAE" evidence="13">
    <location>
        <begin position="628"/>
        <end position="749"/>
    </location>
</feature>
<proteinExistence type="inferred from homology"/>
<protein>
    <submittedName>
        <fullName evidence="16">ADP-ribosylation factor-binding protein GGA3-like isoform X2</fullName>
    </submittedName>
</protein>
<dbReference type="Proteomes" id="UP000515135">
    <property type="component" value="Unplaced"/>
</dbReference>
<evidence type="ECO:0000256" key="3">
    <source>
        <dbReference type="ARBA" id="ARBA00008099"/>
    </source>
</evidence>
<dbReference type="PROSITE" id="PS50180">
    <property type="entry name" value="GAE"/>
    <property type="match status" value="1"/>
</dbReference>
<feature type="coiled-coil region" evidence="10">
    <location>
        <begin position="200"/>
        <end position="227"/>
    </location>
</feature>
<dbReference type="PROSITE" id="PS50179">
    <property type="entry name" value="VHS"/>
    <property type="match status" value="1"/>
</dbReference>
<dbReference type="GO" id="GO:0006893">
    <property type="term" value="P:Golgi to plasma membrane transport"/>
    <property type="evidence" value="ECO:0007669"/>
    <property type="project" value="TreeGrafter"/>
</dbReference>
<reference evidence="16" key="1">
    <citation type="submission" date="2025-08" db="UniProtKB">
        <authorList>
            <consortium name="RefSeq"/>
        </authorList>
    </citation>
    <scope>IDENTIFICATION</scope>
    <source>
        <tissue evidence="16">Gonad</tissue>
    </source>
</reference>
<feature type="compositionally biased region" description="Low complexity" evidence="11">
    <location>
        <begin position="357"/>
        <end position="367"/>
    </location>
</feature>
<evidence type="ECO:0000259" key="13">
    <source>
        <dbReference type="PROSITE" id="PS50180"/>
    </source>
</evidence>
<dbReference type="FunFam" id="1.25.40.90:FF:000011">
    <property type="entry name" value="ADP-ribosylation factor-binding protein GGA3 isoform X1"/>
    <property type="match status" value="1"/>
</dbReference>
<evidence type="ECO:0000256" key="2">
    <source>
        <dbReference type="ARBA" id="ARBA00004220"/>
    </source>
</evidence>
<dbReference type="GO" id="GO:0005802">
    <property type="term" value="C:trans-Golgi network"/>
    <property type="evidence" value="ECO:0007669"/>
    <property type="project" value="InterPro"/>
</dbReference>
<dbReference type="Pfam" id="PF18308">
    <property type="entry name" value="GGA_N-GAT"/>
    <property type="match status" value="1"/>
</dbReference>
<feature type="region of interest" description="Disordered" evidence="11">
    <location>
        <begin position="572"/>
        <end position="608"/>
    </location>
</feature>
<dbReference type="InterPro" id="IPR002014">
    <property type="entry name" value="VHS_dom"/>
</dbReference>
<dbReference type="Gene3D" id="1.20.5.170">
    <property type="match status" value="1"/>
</dbReference>
<evidence type="ECO:0000256" key="4">
    <source>
        <dbReference type="ARBA" id="ARBA00022448"/>
    </source>
</evidence>
<gene>
    <name evidence="16" type="primary">LOC109463339</name>
</gene>
<evidence type="ECO:0000256" key="6">
    <source>
        <dbReference type="ARBA" id="ARBA00022843"/>
    </source>
</evidence>
<dbReference type="SUPFAM" id="SSF49348">
    <property type="entry name" value="Clathrin adaptor appendage domain"/>
    <property type="match status" value="1"/>
</dbReference>
<dbReference type="SUPFAM" id="SSF89009">
    <property type="entry name" value="GAT-like domain"/>
    <property type="match status" value="1"/>
</dbReference>
<dbReference type="AlphaFoldDB" id="A0A6P4YA25"/>
<feature type="domain" description="GAT" evidence="14">
    <location>
        <begin position="170"/>
        <end position="297"/>
    </location>
</feature>
<feature type="region of interest" description="Disordered" evidence="11">
    <location>
        <begin position="328"/>
        <end position="367"/>
    </location>
</feature>
<evidence type="ECO:0000259" key="12">
    <source>
        <dbReference type="PROSITE" id="PS50179"/>
    </source>
</evidence>
<dbReference type="RefSeq" id="XP_019615672.1">
    <property type="nucleotide sequence ID" value="XM_019760113.1"/>
</dbReference>
<keyword evidence="8" id="KW-0333">Golgi apparatus</keyword>
<dbReference type="InterPro" id="IPR008153">
    <property type="entry name" value="GAE_dom"/>
</dbReference>
<dbReference type="OrthoDB" id="447025at2759"/>
<dbReference type="InterPro" id="IPR008152">
    <property type="entry name" value="Clathrin_a/b/g-adaptin_app_Ig"/>
</dbReference>
<evidence type="ECO:0000256" key="11">
    <source>
        <dbReference type="SAM" id="MobiDB-lite"/>
    </source>
</evidence>
<dbReference type="Pfam" id="PF00790">
    <property type="entry name" value="VHS"/>
    <property type="match status" value="1"/>
</dbReference>
<dbReference type="Gene3D" id="2.60.40.1230">
    <property type="match status" value="1"/>
</dbReference>
<feature type="compositionally biased region" description="Low complexity" evidence="11">
    <location>
        <begin position="505"/>
        <end position="518"/>
    </location>
</feature>
<dbReference type="InterPro" id="IPR041198">
    <property type="entry name" value="GGA_N-GAT"/>
</dbReference>
<dbReference type="PANTHER" id="PTHR45905:SF1">
    <property type="entry name" value="GOLGI-LOCALIZED, GAMMA-ADAPTIN EAR CONTAINING, ARF BINDING PROTEIN"/>
    <property type="match status" value="1"/>
</dbReference>
<keyword evidence="10" id="KW-0175">Coiled coil</keyword>
<dbReference type="CDD" id="cd14234">
    <property type="entry name" value="GAT_GGA_meta"/>
    <property type="match status" value="1"/>
</dbReference>
<dbReference type="GO" id="GO:0035091">
    <property type="term" value="F:phosphatidylinositol binding"/>
    <property type="evidence" value="ECO:0007669"/>
    <property type="project" value="InterPro"/>
</dbReference>
<dbReference type="SMART" id="SM00288">
    <property type="entry name" value="VHS"/>
    <property type="match status" value="1"/>
</dbReference>
<dbReference type="GO" id="GO:0034394">
    <property type="term" value="P:protein localization to cell surface"/>
    <property type="evidence" value="ECO:0007669"/>
    <property type="project" value="TreeGrafter"/>
</dbReference>
<dbReference type="CDD" id="cd03567">
    <property type="entry name" value="VHS_GGA_metazoan"/>
    <property type="match status" value="1"/>
</dbReference>
<organism evidence="15 16">
    <name type="scientific">Branchiostoma belcheri</name>
    <name type="common">Amphioxus</name>
    <dbReference type="NCBI Taxonomy" id="7741"/>
    <lineage>
        <taxon>Eukaryota</taxon>
        <taxon>Metazoa</taxon>
        <taxon>Chordata</taxon>
        <taxon>Cephalochordata</taxon>
        <taxon>Leptocardii</taxon>
        <taxon>Amphioxiformes</taxon>
        <taxon>Branchiostomatidae</taxon>
        <taxon>Branchiostoma</taxon>
    </lineage>
</organism>
<dbReference type="InterPro" id="IPR013041">
    <property type="entry name" value="Clathrin_app_Ig-like_sf"/>
</dbReference>